<dbReference type="Pfam" id="PF01590">
    <property type="entry name" value="GAF"/>
    <property type="match status" value="1"/>
</dbReference>
<protein>
    <recommendedName>
        <fullName evidence="1">GAF domain-containing protein</fullName>
    </recommendedName>
</protein>
<organism evidence="2 3">
    <name type="scientific">Variovorax defluvii</name>
    <dbReference type="NCBI Taxonomy" id="913761"/>
    <lineage>
        <taxon>Bacteria</taxon>
        <taxon>Pseudomonadati</taxon>
        <taxon>Pseudomonadota</taxon>
        <taxon>Betaproteobacteria</taxon>
        <taxon>Burkholderiales</taxon>
        <taxon>Comamonadaceae</taxon>
        <taxon>Variovorax</taxon>
    </lineage>
</organism>
<dbReference type="SMART" id="SM00065">
    <property type="entry name" value="GAF"/>
    <property type="match status" value="1"/>
</dbReference>
<dbReference type="SUPFAM" id="SSF55781">
    <property type="entry name" value="GAF domain-like"/>
    <property type="match status" value="1"/>
</dbReference>
<dbReference type="InterPro" id="IPR003018">
    <property type="entry name" value="GAF"/>
</dbReference>
<comment type="caution">
    <text evidence="2">The sequence shown here is derived from an EMBL/GenBank/DDBJ whole genome shotgun (WGS) entry which is preliminary data.</text>
</comment>
<keyword evidence="3" id="KW-1185">Reference proteome</keyword>
<evidence type="ECO:0000259" key="1">
    <source>
        <dbReference type="SMART" id="SM00065"/>
    </source>
</evidence>
<dbReference type="Pfam" id="PF01243">
    <property type="entry name" value="PNPOx_N"/>
    <property type="match status" value="1"/>
</dbReference>
<dbReference type="Gene3D" id="3.30.450.40">
    <property type="match status" value="1"/>
</dbReference>
<dbReference type="EMBL" id="BAABGJ010000075">
    <property type="protein sequence ID" value="GAA4351418.1"/>
    <property type="molecule type" value="Genomic_DNA"/>
</dbReference>
<dbReference type="InterPro" id="IPR029016">
    <property type="entry name" value="GAF-like_dom_sf"/>
</dbReference>
<evidence type="ECO:0000313" key="3">
    <source>
        <dbReference type="Proteomes" id="UP001500975"/>
    </source>
</evidence>
<gene>
    <name evidence="2" type="ORF">GCM10023165_39590</name>
</gene>
<dbReference type="InterPro" id="IPR012349">
    <property type="entry name" value="Split_barrel_FMN-bd"/>
</dbReference>
<proteinExistence type="predicted"/>
<name>A0ABP8I4S7_9BURK</name>
<evidence type="ECO:0000313" key="2">
    <source>
        <dbReference type="EMBL" id="GAA4351418.1"/>
    </source>
</evidence>
<accession>A0ABP8I4S7</accession>
<dbReference type="InterPro" id="IPR011576">
    <property type="entry name" value="Pyridox_Oxase_N"/>
</dbReference>
<sequence>MSGSAPALSAIRACFEGAIPGMMATCAEDGTPNVAYISQVCYVDERHIALSFQFFNKTRQNILANPYATVLVMDPVTAAFHRLHIRYLRTETEGPLFESMKAQLAGIASHSGMAGVFRLRGSDVYEVEAIEALEGEHLPAPPRPALLAAVRRCAERLAACAATDEVLQAALAVLSDHLDIRHAMILMLDAAAQRLYTVASSGYATSGVGSEIEMGHGVIGTAARERTPVRISHMTSAAAYSHAVRSSLRETQPGLELETEIPYPGLPEPHSQLAVPIQSAGRLLGVLFVESPQDMRFGFEDEDALVAIAAHLGAALDLLQTAAEPASPEATVEASAPSASGAPLAVRHYLANNSVFIGERYLIKGVAGAILGKLLREHTRQGRNEFTNRELRLDPALKLPDLSDNLEARLVLLQRRLAESGSEICIEKTGRGRFRLKVQRPVVLEEIAA</sequence>
<dbReference type="RefSeq" id="WP_345540056.1">
    <property type="nucleotide sequence ID" value="NZ_BAABGJ010000075.1"/>
</dbReference>
<feature type="domain" description="GAF" evidence="1">
    <location>
        <begin position="162"/>
        <end position="326"/>
    </location>
</feature>
<dbReference type="Proteomes" id="UP001500975">
    <property type="component" value="Unassembled WGS sequence"/>
</dbReference>
<dbReference type="Gene3D" id="2.30.110.10">
    <property type="entry name" value="Electron Transport, Fmn-binding Protein, Chain A"/>
    <property type="match status" value="1"/>
</dbReference>
<dbReference type="SUPFAM" id="SSF50475">
    <property type="entry name" value="FMN-binding split barrel"/>
    <property type="match status" value="1"/>
</dbReference>
<reference evidence="3" key="1">
    <citation type="journal article" date="2019" name="Int. J. Syst. Evol. Microbiol.">
        <title>The Global Catalogue of Microorganisms (GCM) 10K type strain sequencing project: providing services to taxonomists for standard genome sequencing and annotation.</title>
        <authorList>
            <consortium name="The Broad Institute Genomics Platform"/>
            <consortium name="The Broad Institute Genome Sequencing Center for Infectious Disease"/>
            <person name="Wu L."/>
            <person name="Ma J."/>
        </authorList>
    </citation>
    <scope>NUCLEOTIDE SEQUENCE [LARGE SCALE GENOMIC DNA]</scope>
    <source>
        <strain evidence="3">JCM 17804</strain>
    </source>
</reference>
<dbReference type="PANTHER" id="PTHR40660:SF1">
    <property type="entry name" value="5'-PHOSPHATE OXIDASE PUTATIVE DOMAIN-CONTAINING PROTEIN-RELATED"/>
    <property type="match status" value="1"/>
</dbReference>
<dbReference type="PANTHER" id="PTHR40660">
    <property type="entry name" value="5'-PHOSPHATE OXIDASE PUTATIVE DOMAIN-CONTAINING PROTEIN-RELATED"/>
    <property type="match status" value="1"/>
</dbReference>